<feature type="transmembrane region" description="Helical" evidence="2">
    <location>
        <begin position="208"/>
        <end position="227"/>
    </location>
</feature>
<keyword evidence="2" id="KW-1133">Transmembrane helix</keyword>
<accession>A0ABW0S470</accession>
<reference evidence="4" key="1">
    <citation type="journal article" date="2019" name="Int. J. Syst. Evol. Microbiol.">
        <title>The Global Catalogue of Microorganisms (GCM) 10K type strain sequencing project: providing services to taxonomists for standard genome sequencing and annotation.</title>
        <authorList>
            <consortium name="The Broad Institute Genomics Platform"/>
            <consortium name="The Broad Institute Genome Sequencing Center for Infectious Disease"/>
            <person name="Wu L."/>
            <person name="Ma J."/>
        </authorList>
    </citation>
    <scope>NUCLEOTIDE SEQUENCE [LARGE SCALE GENOMIC DNA]</scope>
    <source>
        <strain evidence="4">CGMCC 4.5798</strain>
    </source>
</reference>
<dbReference type="Pfam" id="PF16357">
    <property type="entry name" value="PepSY_TM_like_2"/>
    <property type="match status" value="1"/>
</dbReference>
<sequence length="229" mass="24580">MPVIPFRSPRTPPQPFTVPPPPAPSRRAIAVKWLRKMHGWIGLWGAVLGLLFGSTGILLNHRAVLKIPAAQVQESTVQIPLPDPAPADPEALAAWLKSSLKLQPDPARVKAEPARPVAWGDRALVQPARWSASFTSPSGAVQAEYWVGNNYLTLKRNENNVFATLINLHKGVGMPMGWILLVDTLAGSIILLSLSGVVLWTLTNRRRTVGIAIASVSLLLAGGVALASI</sequence>
<keyword evidence="2" id="KW-0812">Transmembrane</keyword>
<feature type="transmembrane region" description="Helical" evidence="2">
    <location>
        <begin position="41"/>
        <end position="59"/>
    </location>
</feature>
<dbReference type="PANTHER" id="PTHR40115">
    <property type="entry name" value="INNER MEMBRANE PROTEIN WITH PEPSY TM HELIX"/>
    <property type="match status" value="1"/>
</dbReference>
<feature type="transmembrane region" description="Helical" evidence="2">
    <location>
        <begin position="178"/>
        <end position="202"/>
    </location>
</feature>
<dbReference type="EMBL" id="JBHSMZ010000012">
    <property type="protein sequence ID" value="MFC5550087.1"/>
    <property type="molecule type" value="Genomic_DNA"/>
</dbReference>
<dbReference type="RefSeq" id="WP_379772194.1">
    <property type="nucleotide sequence ID" value="NZ_JBHSMZ010000012.1"/>
</dbReference>
<comment type="caution">
    <text evidence="3">The sequence shown here is derived from an EMBL/GenBank/DDBJ whole genome shotgun (WGS) entry which is preliminary data.</text>
</comment>
<evidence type="ECO:0000256" key="2">
    <source>
        <dbReference type="SAM" id="Phobius"/>
    </source>
</evidence>
<dbReference type="InterPro" id="IPR032307">
    <property type="entry name" value="PepSY_TM-like_2"/>
</dbReference>
<dbReference type="Proteomes" id="UP001596086">
    <property type="component" value="Unassembled WGS sequence"/>
</dbReference>
<proteinExistence type="predicted"/>
<organism evidence="3 4">
    <name type="scientific">Massilia aerilata</name>
    <dbReference type="NCBI Taxonomy" id="453817"/>
    <lineage>
        <taxon>Bacteria</taxon>
        <taxon>Pseudomonadati</taxon>
        <taxon>Pseudomonadota</taxon>
        <taxon>Betaproteobacteria</taxon>
        <taxon>Burkholderiales</taxon>
        <taxon>Oxalobacteraceae</taxon>
        <taxon>Telluria group</taxon>
        <taxon>Massilia</taxon>
    </lineage>
</organism>
<evidence type="ECO:0000256" key="1">
    <source>
        <dbReference type="SAM" id="MobiDB-lite"/>
    </source>
</evidence>
<keyword evidence="4" id="KW-1185">Reference proteome</keyword>
<protein>
    <submittedName>
        <fullName evidence="3">PepSY-associated TM helix domain-containing protein</fullName>
    </submittedName>
</protein>
<feature type="compositionally biased region" description="Pro residues" evidence="1">
    <location>
        <begin position="10"/>
        <end position="23"/>
    </location>
</feature>
<keyword evidence="2" id="KW-0472">Membrane</keyword>
<name>A0ABW0S470_9BURK</name>
<evidence type="ECO:0000313" key="3">
    <source>
        <dbReference type="EMBL" id="MFC5550087.1"/>
    </source>
</evidence>
<gene>
    <name evidence="3" type="ORF">ACFPO9_16355</name>
</gene>
<evidence type="ECO:0000313" key="4">
    <source>
        <dbReference type="Proteomes" id="UP001596086"/>
    </source>
</evidence>
<dbReference type="PANTHER" id="PTHR40115:SF1">
    <property type="entry name" value="INNER MEMBRANE PROTEIN WITH PEPSY TM HELIX"/>
    <property type="match status" value="1"/>
</dbReference>
<feature type="region of interest" description="Disordered" evidence="1">
    <location>
        <begin position="1"/>
        <end position="23"/>
    </location>
</feature>